<dbReference type="AlphaFoldDB" id="B3ML54"/>
<feature type="compositionally biased region" description="Polar residues" evidence="1">
    <location>
        <begin position="378"/>
        <end position="387"/>
    </location>
</feature>
<feature type="compositionally biased region" description="Acidic residues" evidence="1">
    <location>
        <begin position="556"/>
        <end position="566"/>
    </location>
</feature>
<feature type="region of interest" description="Disordered" evidence="1">
    <location>
        <begin position="60"/>
        <end position="80"/>
    </location>
</feature>
<protein>
    <submittedName>
        <fullName evidence="2">Uncharacterized protein</fullName>
    </submittedName>
</protein>
<feature type="compositionally biased region" description="Pro residues" evidence="1">
    <location>
        <begin position="60"/>
        <end position="76"/>
    </location>
</feature>
<evidence type="ECO:0000313" key="3">
    <source>
        <dbReference type="Proteomes" id="UP000007801"/>
    </source>
</evidence>
<evidence type="ECO:0000256" key="1">
    <source>
        <dbReference type="SAM" id="MobiDB-lite"/>
    </source>
</evidence>
<gene>
    <name evidence="2" type="primary">Dana\GF14436</name>
    <name evidence="2" type="synonym">dana_GLEANR_15198</name>
    <name evidence="2" type="ORF">GF14436</name>
</gene>
<proteinExistence type="predicted"/>
<dbReference type="Proteomes" id="UP000007801">
    <property type="component" value="Unassembled WGS sequence"/>
</dbReference>
<name>B3ML54_DROAN</name>
<feature type="region of interest" description="Disordered" evidence="1">
    <location>
        <begin position="1"/>
        <end position="23"/>
    </location>
</feature>
<feature type="region of interest" description="Disordered" evidence="1">
    <location>
        <begin position="151"/>
        <end position="184"/>
    </location>
</feature>
<dbReference type="STRING" id="7217.B3ML54"/>
<sequence length="566" mass="62376">MSRPDRNANEENHLGAKPKAQTSAQRILHDNYMELEFVAPESSTRFPDLPVSYATSLVVGPPPYRDPPPPTPPPLSQMPSRLLHSAPNTPSRGKVVLSKKERKELGKQLGIDEASILGTSSSSVQSSPYKGRVSELKNCIARGLFATLHRGSQKSLPQAEERVVSHEISPPPPAPESANNNEDAADYSEKLKNLPVRQRKVATSHMENYCLFDPVDFINEKAMRYPSSNNHGLRDPLFSSRQHLVCEDEDELVPEVIYDNEELELEETIIIETSALPEAETEADPGADSSRILASFDHHNYFVIEPGGELSMDIGIPNPYTNEQLVNAKLEQQNLEKLFSELENTSTSMSNSQESKDTETTSTALVESSTSTNSNSSAGSCSLANPGQQSVKKKLTFLNLSPFRSGKKSGGKCGPPDQQRAISELVSTDHMLHLQQLLLEQRKDQRSHTVPAESNYVLFNPGPVPSRHVQYKIRKPRPLSTHSDADSGFLSPCSPDELKANPAILVLQQCDSVQGYMERKSLAPKQVPGTDGNGVMKYNDEEECQLAYGSRANHPDDEEDEGDVTK</sequence>
<dbReference type="HOGENOM" id="CLU_507419_0_0_1"/>
<dbReference type="EMBL" id="CH902620">
    <property type="protein sequence ID" value="EDV31672.2"/>
    <property type="molecule type" value="Genomic_DNA"/>
</dbReference>
<organism evidence="2 3">
    <name type="scientific">Drosophila ananassae</name>
    <name type="common">Fruit fly</name>
    <dbReference type="NCBI Taxonomy" id="7217"/>
    <lineage>
        <taxon>Eukaryota</taxon>
        <taxon>Metazoa</taxon>
        <taxon>Ecdysozoa</taxon>
        <taxon>Arthropoda</taxon>
        <taxon>Hexapoda</taxon>
        <taxon>Insecta</taxon>
        <taxon>Pterygota</taxon>
        <taxon>Neoptera</taxon>
        <taxon>Endopterygota</taxon>
        <taxon>Diptera</taxon>
        <taxon>Brachycera</taxon>
        <taxon>Muscomorpha</taxon>
        <taxon>Ephydroidea</taxon>
        <taxon>Drosophilidae</taxon>
        <taxon>Drosophila</taxon>
        <taxon>Sophophora</taxon>
    </lineage>
</organism>
<evidence type="ECO:0000313" key="2">
    <source>
        <dbReference type="EMBL" id="EDV31672.2"/>
    </source>
</evidence>
<accession>B3ML54</accession>
<feature type="compositionally biased region" description="Polar residues" evidence="1">
    <location>
        <begin position="343"/>
        <end position="353"/>
    </location>
</feature>
<feature type="region of interest" description="Disordered" evidence="1">
    <location>
        <begin position="522"/>
        <end position="566"/>
    </location>
</feature>
<dbReference type="InParanoid" id="B3ML54"/>
<reference evidence="2 3" key="1">
    <citation type="journal article" date="2007" name="Nature">
        <title>Evolution of genes and genomes on the Drosophila phylogeny.</title>
        <authorList>
            <consortium name="Drosophila 12 Genomes Consortium"/>
            <person name="Clark A.G."/>
            <person name="Eisen M.B."/>
            <person name="Smith D.R."/>
            <person name="Bergman C.M."/>
            <person name="Oliver B."/>
            <person name="Markow T.A."/>
            <person name="Kaufman T.C."/>
            <person name="Kellis M."/>
            <person name="Gelbart W."/>
            <person name="Iyer V.N."/>
            <person name="Pollard D.A."/>
            <person name="Sackton T.B."/>
            <person name="Larracuente A.M."/>
            <person name="Singh N.D."/>
            <person name="Abad J.P."/>
            <person name="Abt D.N."/>
            <person name="Adryan B."/>
            <person name="Aguade M."/>
            <person name="Akashi H."/>
            <person name="Anderson W.W."/>
            <person name="Aquadro C.F."/>
            <person name="Ardell D.H."/>
            <person name="Arguello R."/>
            <person name="Artieri C.G."/>
            <person name="Barbash D.A."/>
            <person name="Barker D."/>
            <person name="Barsanti P."/>
            <person name="Batterham P."/>
            <person name="Batzoglou S."/>
            <person name="Begun D."/>
            <person name="Bhutkar A."/>
            <person name="Blanco E."/>
            <person name="Bosak S.A."/>
            <person name="Bradley R.K."/>
            <person name="Brand A.D."/>
            <person name="Brent M.R."/>
            <person name="Brooks A.N."/>
            <person name="Brown R.H."/>
            <person name="Butlin R.K."/>
            <person name="Caggese C."/>
            <person name="Calvi B.R."/>
            <person name="Bernardo de Carvalho A."/>
            <person name="Caspi A."/>
            <person name="Castrezana S."/>
            <person name="Celniker S.E."/>
            <person name="Chang J.L."/>
            <person name="Chapple C."/>
            <person name="Chatterji S."/>
            <person name="Chinwalla A."/>
            <person name="Civetta A."/>
            <person name="Clifton S.W."/>
            <person name="Comeron J.M."/>
            <person name="Costello J.C."/>
            <person name="Coyne J.A."/>
            <person name="Daub J."/>
            <person name="David R.G."/>
            <person name="Delcher A.L."/>
            <person name="Delehaunty K."/>
            <person name="Do C.B."/>
            <person name="Ebling H."/>
            <person name="Edwards K."/>
            <person name="Eickbush T."/>
            <person name="Evans J.D."/>
            <person name="Filipski A."/>
            <person name="Findeiss S."/>
            <person name="Freyhult E."/>
            <person name="Fulton L."/>
            <person name="Fulton R."/>
            <person name="Garcia A.C."/>
            <person name="Gardiner A."/>
            <person name="Garfield D.A."/>
            <person name="Garvin B.E."/>
            <person name="Gibson G."/>
            <person name="Gilbert D."/>
            <person name="Gnerre S."/>
            <person name="Godfrey J."/>
            <person name="Good R."/>
            <person name="Gotea V."/>
            <person name="Gravely B."/>
            <person name="Greenberg A.J."/>
            <person name="Griffiths-Jones S."/>
            <person name="Gross S."/>
            <person name="Guigo R."/>
            <person name="Gustafson E.A."/>
            <person name="Haerty W."/>
            <person name="Hahn M.W."/>
            <person name="Halligan D.L."/>
            <person name="Halpern A.L."/>
            <person name="Halter G.M."/>
            <person name="Han M.V."/>
            <person name="Heger A."/>
            <person name="Hillier L."/>
            <person name="Hinrichs A.S."/>
            <person name="Holmes I."/>
            <person name="Hoskins R.A."/>
            <person name="Hubisz M.J."/>
            <person name="Hultmark D."/>
            <person name="Huntley M.A."/>
            <person name="Jaffe D.B."/>
            <person name="Jagadeeshan S."/>
            <person name="Jeck W.R."/>
            <person name="Johnson J."/>
            <person name="Jones C.D."/>
            <person name="Jordan W.C."/>
            <person name="Karpen G.H."/>
            <person name="Kataoka E."/>
            <person name="Keightley P.D."/>
            <person name="Kheradpour P."/>
            <person name="Kirkness E.F."/>
            <person name="Koerich L.B."/>
            <person name="Kristiansen K."/>
            <person name="Kudrna D."/>
            <person name="Kulathinal R.J."/>
            <person name="Kumar S."/>
            <person name="Kwok R."/>
            <person name="Lander E."/>
            <person name="Langley C.H."/>
            <person name="Lapoint R."/>
            <person name="Lazzaro B.P."/>
            <person name="Lee S.J."/>
            <person name="Levesque L."/>
            <person name="Li R."/>
            <person name="Lin C.F."/>
            <person name="Lin M.F."/>
            <person name="Lindblad-Toh K."/>
            <person name="Llopart A."/>
            <person name="Long M."/>
            <person name="Low L."/>
            <person name="Lozovsky E."/>
            <person name="Lu J."/>
            <person name="Luo M."/>
            <person name="Machado C.A."/>
            <person name="Makalowski W."/>
            <person name="Marzo M."/>
            <person name="Matsuda M."/>
            <person name="Matzkin L."/>
            <person name="McAllister B."/>
            <person name="McBride C.S."/>
            <person name="McKernan B."/>
            <person name="McKernan K."/>
            <person name="Mendez-Lago M."/>
            <person name="Minx P."/>
            <person name="Mollenhauer M.U."/>
            <person name="Montooth K."/>
            <person name="Mount S.M."/>
            <person name="Mu X."/>
            <person name="Myers E."/>
            <person name="Negre B."/>
            <person name="Newfeld S."/>
            <person name="Nielsen R."/>
            <person name="Noor M.A."/>
            <person name="O'Grady P."/>
            <person name="Pachter L."/>
            <person name="Papaceit M."/>
            <person name="Parisi M.J."/>
            <person name="Parisi M."/>
            <person name="Parts L."/>
            <person name="Pedersen J.S."/>
            <person name="Pesole G."/>
            <person name="Phillippy A.M."/>
            <person name="Ponting C.P."/>
            <person name="Pop M."/>
            <person name="Porcelli D."/>
            <person name="Powell J.R."/>
            <person name="Prohaska S."/>
            <person name="Pruitt K."/>
            <person name="Puig M."/>
            <person name="Quesneville H."/>
            <person name="Ram K.R."/>
            <person name="Rand D."/>
            <person name="Rasmussen M.D."/>
            <person name="Reed L.K."/>
            <person name="Reenan R."/>
            <person name="Reily A."/>
            <person name="Remington K.A."/>
            <person name="Rieger T.T."/>
            <person name="Ritchie M.G."/>
            <person name="Robin C."/>
            <person name="Rogers Y.H."/>
            <person name="Rohde C."/>
            <person name="Rozas J."/>
            <person name="Rubenfield M.J."/>
            <person name="Ruiz A."/>
            <person name="Russo S."/>
            <person name="Salzberg S.L."/>
            <person name="Sanchez-Gracia A."/>
            <person name="Saranga D.J."/>
            <person name="Sato H."/>
            <person name="Schaeffer S.W."/>
            <person name="Schatz M.C."/>
            <person name="Schlenke T."/>
            <person name="Schwartz R."/>
            <person name="Segarra C."/>
            <person name="Singh R.S."/>
            <person name="Sirot L."/>
            <person name="Sirota M."/>
            <person name="Sisneros N.B."/>
            <person name="Smith C.D."/>
            <person name="Smith T.F."/>
            <person name="Spieth J."/>
            <person name="Stage D.E."/>
            <person name="Stark A."/>
            <person name="Stephan W."/>
            <person name="Strausberg R.L."/>
            <person name="Strempel S."/>
            <person name="Sturgill D."/>
            <person name="Sutton G."/>
            <person name="Sutton G.G."/>
            <person name="Tao W."/>
            <person name="Teichmann S."/>
            <person name="Tobari Y.N."/>
            <person name="Tomimura Y."/>
            <person name="Tsolas J.M."/>
            <person name="Valente V.L."/>
            <person name="Venter E."/>
            <person name="Venter J.C."/>
            <person name="Vicario S."/>
            <person name="Vieira F.G."/>
            <person name="Vilella A.J."/>
            <person name="Villasante A."/>
            <person name="Walenz B."/>
            <person name="Wang J."/>
            <person name="Wasserman M."/>
            <person name="Watts T."/>
            <person name="Wilson D."/>
            <person name="Wilson R.K."/>
            <person name="Wing R.A."/>
            <person name="Wolfner M.F."/>
            <person name="Wong A."/>
            <person name="Wong G.K."/>
            <person name="Wu C.I."/>
            <person name="Wu G."/>
            <person name="Yamamoto D."/>
            <person name="Yang H.P."/>
            <person name="Yang S.P."/>
            <person name="Yorke J.A."/>
            <person name="Yoshida K."/>
            <person name="Zdobnov E."/>
            <person name="Zhang P."/>
            <person name="Zhang Y."/>
            <person name="Zimin A.V."/>
            <person name="Baldwin J."/>
            <person name="Abdouelleil A."/>
            <person name="Abdulkadir J."/>
            <person name="Abebe A."/>
            <person name="Abera B."/>
            <person name="Abreu J."/>
            <person name="Acer S.C."/>
            <person name="Aftuck L."/>
            <person name="Alexander A."/>
            <person name="An P."/>
            <person name="Anderson E."/>
            <person name="Anderson S."/>
            <person name="Arachi H."/>
            <person name="Azer M."/>
            <person name="Bachantsang P."/>
            <person name="Barry A."/>
            <person name="Bayul T."/>
            <person name="Berlin A."/>
            <person name="Bessette D."/>
            <person name="Bloom T."/>
            <person name="Blye J."/>
            <person name="Boguslavskiy L."/>
            <person name="Bonnet C."/>
            <person name="Boukhgalter B."/>
            <person name="Bourzgui I."/>
            <person name="Brown A."/>
            <person name="Cahill P."/>
            <person name="Channer S."/>
            <person name="Cheshatsang Y."/>
            <person name="Chuda L."/>
            <person name="Citroen M."/>
            <person name="Collymore A."/>
            <person name="Cooke P."/>
            <person name="Costello M."/>
            <person name="D'Aco K."/>
            <person name="Daza R."/>
            <person name="De Haan G."/>
            <person name="DeGray S."/>
            <person name="DeMaso C."/>
            <person name="Dhargay N."/>
            <person name="Dooley K."/>
            <person name="Dooley E."/>
            <person name="Doricent M."/>
            <person name="Dorje P."/>
            <person name="Dorjee K."/>
            <person name="Dupes A."/>
            <person name="Elong R."/>
            <person name="Falk J."/>
            <person name="Farina A."/>
            <person name="Faro S."/>
            <person name="Ferguson D."/>
            <person name="Fisher S."/>
            <person name="Foley C.D."/>
            <person name="Franke A."/>
            <person name="Friedrich D."/>
            <person name="Gadbois L."/>
            <person name="Gearin G."/>
            <person name="Gearin C.R."/>
            <person name="Giannoukos G."/>
            <person name="Goode T."/>
            <person name="Graham J."/>
            <person name="Grandbois E."/>
            <person name="Grewal S."/>
            <person name="Gyaltsen K."/>
            <person name="Hafez N."/>
            <person name="Hagos B."/>
            <person name="Hall J."/>
            <person name="Henson C."/>
            <person name="Hollinger A."/>
            <person name="Honan T."/>
            <person name="Huard M.D."/>
            <person name="Hughes L."/>
            <person name="Hurhula B."/>
            <person name="Husby M.E."/>
            <person name="Kamat A."/>
            <person name="Kanga B."/>
            <person name="Kashin S."/>
            <person name="Khazanovich D."/>
            <person name="Kisner P."/>
            <person name="Lance K."/>
            <person name="Lara M."/>
            <person name="Lee W."/>
            <person name="Lennon N."/>
            <person name="Letendre F."/>
            <person name="LeVine R."/>
            <person name="Lipovsky A."/>
            <person name="Liu X."/>
            <person name="Liu J."/>
            <person name="Liu S."/>
            <person name="Lokyitsang T."/>
            <person name="Lokyitsang Y."/>
            <person name="Lubonja R."/>
            <person name="Lui A."/>
            <person name="MacDonald P."/>
            <person name="Magnisalis V."/>
            <person name="Maru K."/>
            <person name="Matthews C."/>
            <person name="McCusker W."/>
            <person name="McDonough S."/>
            <person name="Mehta T."/>
            <person name="Meldrim J."/>
            <person name="Meneus L."/>
            <person name="Mihai O."/>
            <person name="Mihalev A."/>
            <person name="Mihova T."/>
            <person name="Mittelman R."/>
            <person name="Mlenga V."/>
            <person name="Montmayeur A."/>
            <person name="Mulrain L."/>
            <person name="Navidi A."/>
            <person name="Naylor J."/>
            <person name="Negash T."/>
            <person name="Nguyen T."/>
            <person name="Nguyen N."/>
            <person name="Nicol R."/>
            <person name="Norbu C."/>
            <person name="Norbu N."/>
            <person name="Novod N."/>
            <person name="O'Neill B."/>
            <person name="Osman S."/>
            <person name="Markiewicz E."/>
            <person name="Oyono O.L."/>
            <person name="Patti C."/>
            <person name="Phunkhang P."/>
            <person name="Pierre F."/>
            <person name="Priest M."/>
            <person name="Raghuraman S."/>
            <person name="Rege F."/>
            <person name="Reyes R."/>
            <person name="Rise C."/>
            <person name="Rogov P."/>
            <person name="Ross K."/>
            <person name="Ryan E."/>
            <person name="Settipalli S."/>
            <person name="Shea T."/>
            <person name="Sherpa N."/>
            <person name="Shi L."/>
            <person name="Shih D."/>
            <person name="Sparrow T."/>
            <person name="Spaulding J."/>
            <person name="Stalker J."/>
            <person name="Stange-Thomann N."/>
            <person name="Stavropoulos S."/>
            <person name="Stone C."/>
            <person name="Strader C."/>
            <person name="Tesfaye S."/>
            <person name="Thomson T."/>
            <person name="Thoulutsang Y."/>
            <person name="Thoulutsang D."/>
            <person name="Topham K."/>
            <person name="Topping I."/>
            <person name="Tsamla T."/>
            <person name="Vassiliev H."/>
            <person name="Vo A."/>
            <person name="Wangchuk T."/>
            <person name="Wangdi T."/>
            <person name="Weiand M."/>
            <person name="Wilkinson J."/>
            <person name="Wilson A."/>
            <person name="Yadav S."/>
            <person name="Young G."/>
            <person name="Yu Q."/>
            <person name="Zembek L."/>
            <person name="Zhong D."/>
            <person name="Zimmer A."/>
            <person name="Zwirko Z."/>
            <person name="Jaffe D.B."/>
            <person name="Alvarez P."/>
            <person name="Brockman W."/>
            <person name="Butler J."/>
            <person name="Chin C."/>
            <person name="Gnerre S."/>
            <person name="Grabherr M."/>
            <person name="Kleber M."/>
            <person name="Mauceli E."/>
            <person name="MacCallum I."/>
        </authorList>
    </citation>
    <scope>NUCLEOTIDE SEQUENCE [LARGE SCALE GENOMIC DNA]</scope>
    <source>
        <strain evidence="3">Tucson 14024-0371.13</strain>
    </source>
</reference>
<feature type="compositionally biased region" description="Low complexity" evidence="1">
    <location>
        <begin position="368"/>
        <end position="377"/>
    </location>
</feature>
<keyword evidence="3" id="KW-1185">Reference proteome</keyword>
<feature type="compositionally biased region" description="Basic and acidic residues" evidence="1">
    <location>
        <begin position="1"/>
        <end position="14"/>
    </location>
</feature>
<feature type="region of interest" description="Disordered" evidence="1">
    <location>
        <begin position="343"/>
        <end position="387"/>
    </location>
</feature>